<comment type="caution">
    <text evidence="2">The sequence shown here is derived from an EMBL/GenBank/DDBJ whole genome shotgun (WGS) entry which is preliminary data.</text>
</comment>
<sequence length="94" mass="10541">MIVEGKDVEYLLKETLLGYNFRLYTSVIAPQGNLTKDPKASIGSKEAHSIDSPYQISNRKPRKSATSVHCGSYPTPSFTRTARKLWEFMATCVL</sequence>
<dbReference type="AlphaFoldDB" id="A0A8H4VVJ8"/>
<name>A0A8H4VVJ8_9HELO</name>
<evidence type="ECO:0000313" key="3">
    <source>
        <dbReference type="Proteomes" id="UP000566819"/>
    </source>
</evidence>
<evidence type="ECO:0000313" key="2">
    <source>
        <dbReference type="EMBL" id="KAF4621539.1"/>
    </source>
</evidence>
<feature type="compositionally biased region" description="Polar residues" evidence="1">
    <location>
        <begin position="52"/>
        <end position="70"/>
    </location>
</feature>
<dbReference type="EMBL" id="JAAMPI010001952">
    <property type="protein sequence ID" value="KAF4621539.1"/>
    <property type="molecule type" value="Genomic_DNA"/>
</dbReference>
<organism evidence="2 3">
    <name type="scientific">Cudoniella acicularis</name>
    <dbReference type="NCBI Taxonomy" id="354080"/>
    <lineage>
        <taxon>Eukaryota</taxon>
        <taxon>Fungi</taxon>
        <taxon>Dikarya</taxon>
        <taxon>Ascomycota</taxon>
        <taxon>Pezizomycotina</taxon>
        <taxon>Leotiomycetes</taxon>
        <taxon>Helotiales</taxon>
        <taxon>Tricladiaceae</taxon>
        <taxon>Cudoniella</taxon>
    </lineage>
</organism>
<dbReference type="Proteomes" id="UP000566819">
    <property type="component" value="Unassembled WGS sequence"/>
</dbReference>
<gene>
    <name evidence="2" type="ORF">G7Y89_g14535</name>
</gene>
<keyword evidence="3" id="KW-1185">Reference proteome</keyword>
<evidence type="ECO:0000256" key="1">
    <source>
        <dbReference type="SAM" id="MobiDB-lite"/>
    </source>
</evidence>
<protein>
    <submittedName>
        <fullName evidence="2">Uncharacterized protein</fullName>
    </submittedName>
</protein>
<reference evidence="2 3" key="1">
    <citation type="submission" date="2020-03" db="EMBL/GenBank/DDBJ databases">
        <title>Draft Genome Sequence of Cudoniella acicularis.</title>
        <authorList>
            <person name="Buettner E."/>
            <person name="Kellner H."/>
        </authorList>
    </citation>
    <scope>NUCLEOTIDE SEQUENCE [LARGE SCALE GENOMIC DNA]</scope>
    <source>
        <strain evidence="2 3">DSM 108380</strain>
    </source>
</reference>
<feature type="region of interest" description="Disordered" evidence="1">
    <location>
        <begin position="32"/>
        <end position="70"/>
    </location>
</feature>
<accession>A0A8H4VVJ8</accession>
<proteinExistence type="predicted"/>